<dbReference type="Proteomes" id="UP000193642">
    <property type="component" value="Unassembled WGS sequence"/>
</dbReference>
<evidence type="ECO:0000256" key="1">
    <source>
        <dbReference type="SAM" id="MobiDB-lite"/>
    </source>
</evidence>
<feature type="compositionally biased region" description="Basic and acidic residues" evidence="1">
    <location>
        <begin position="19"/>
        <end position="28"/>
    </location>
</feature>
<name>A0A1Y2CDN4_9FUNG</name>
<sequence>MADEQPKAPTPLAALLARKKAEKERESGDTSAVNALGQPETRDKDDDSDSLENRAHVLEAEVRLIRSQLVSAEEKAARVDSLVMELVAERELKQTANEAIQLKEAEINSLKLESINLEEKNSLLAEQVTRKEKEHEEAKETIHRLQTELESLQNDLKSTSQQAHSSQSEETKYRIHTLAVEKERNELKLNVDWLNSEIEKKSAEFREFREENSAKVAELKKTVDALTFEKAALEQRRRHSLKSPTRTTPELQNSFPNSLIRKHDTFNLRNLSKPSSTCNSPSPIYTRRNLRNTHIGCRSVCNRRMRLRKNWIN</sequence>
<feature type="region of interest" description="Disordered" evidence="1">
    <location>
        <begin position="235"/>
        <end position="255"/>
    </location>
</feature>
<dbReference type="AlphaFoldDB" id="A0A1Y2CDN4"/>
<accession>A0A1Y2CDN4</accession>
<keyword evidence="3" id="KW-1185">Reference proteome</keyword>
<evidence type="ECO:0000313" key="2">
    <source>
        <dbReference type="EMBL" id="ORY45171.1"/>
    </source>
</evidence>
<proteinExistence type="predicted"/>
<feature type="compositionally biased region" description="Polar residues" evidence="1">
    <location>
        <begin position="242"/>
        <end position="255"/>
    </location>
</feature>
<reference evidence="2 3" key="1">
    <citation type="submission" date="2016-07" db="EMBL/GenBank/DDBJ databases">
        <title>Pervasive Adenine N6-methylation of Active Genes in Fungi.</title>
        <authorList>
            <consortium name="DOE Joint Genome Institute"/>
            <person name="Mondo S.J."/>
            <person name="Dannebaum R.O."/>
            <person name="Kuo R.C."/>
            <person name="Labutti K."/>
            <person name="Haridas S."/>
            <person name="Kuo A."/>
            <person name="Salamov A."/>
            <person name="Ahrendt S.R."/>
            <person name="Lipzen A."/>
            <person name="Sullivan W."/>
            <person name="Andreopoulos W.B."/>
            <person name="Clum A."/>
            <person name="Lindquist E."/>
            <person name="Daum C."/>
            <person name="Ramamoorthy G.K."/>
            <person name="Gryganskyi A."/>
            <person name="Culley D."/>
            <person name="Magnuson J.K."/>
            <person name="James T.Y."/>
            <person name="O'Malley M.A."/>
            <person name="Stajich J.E."/>
            <person name="Spatafora J.W."/>
            <person name="Visel A."/>
            <person name="Grigoriev I.V."/>
        </authorList>
    </citation>
    <scope>NUCLEOTIDE SEQUENCE [LARGE SCALE GENOMIC DNA]</scope>
    <source>
        <strain evidence="2 3">JEL800</strain>
    </source>
</reference>
<gene>
    <name evidence="2" type="ORF">BCR33DRAFT_194516</name>
</gene>
<dbReference type="EMBL" id="MCGO01000020">
    <property type="protein sequence ID" value="ORY45171.1"/>
    <property type="molecule type" value="Genomic_DNA"/>
</dbReference>
<feature type="compositionally biased region" description="Basic and acidic residues" evidence="1">
    <location>
        <begin position="40"/>
        <end position="53"/>
    </location>
</feature>
<evidence type="ECO:0000313" key="3">
    <source>
        <dbReference type="Proteomes" id="UP000193642"/>
    </source>
</evidence>
<dbReference type="OrthoDB" id="343070at2759"/>
<comment type="caution">
    <text evidence="2">The sequence shown here is derived from an EMBL/GenBank/DDBJ whole genome shotgun (WGS) entry which is preliminary data.</text>
</comment>
<feature type="region of interest" description="Disordered" evidence="1">
    <location>
        <begin position="1"/>
        <end position="53"/>
    </location>
</feature>
<protein>
    <submittedName>
        <fullName evidence="2">Uncharacterized protein</fullName>
    </submittedName>
</protein>
<organism evidence="2 3">
    <name type="scientific">Rhizoclosmatium globosum</name>
    <dbReference type="NCBI Taxonomy" id="329046"/>
    <lineage>
        <taxon>Eukaryota</taxon>
        <taxon>Fungi</taxon>
        <taxon>Fungi incertae sedis</taxon>
        <taxon>Chytridiomycota</taxon>
        <taxon>Chytridiomycota incertae sedis</taxon>
        <taxon>Chytridiomycetes</taxon>
        <taxon>Chytridiales</taxon>
        <taxon>Chytriomycetaceae</taxon>
        <taxon>Rhizoclosmatium</taxon>
    </lineage>
</organism>